<accession>A0AAV4K7N2</accession>
<gene>
    <name evidence="2" type="ORF">GCM10008021_15210</name>
    <name evidence="1" type="ORF">GCM10010914_18820</name>
</gene>
<dbReference type="AlphaFoldDB" id="A0AAV4K7N2"/>
<comment type="caution">
    <text evidence="1">The sequence shown here is derived from an EMBL/GenBank/DDBJ whole genome shotgun (WGS) entry which is preliminary data.</text>
</comment>
<dbReference type="EMBL" id="BMLZ01000017">
    <property type="protein sequence ID" value="GGP29870.1"/>
    <property type="molecule type" value="Genomic_DNA"/>
</dbReference>
<protein>
    <recommendedName>
        <fullName evidence="5">DDE Tnp4 domain-containing protein</fullName>
    </recommendedName>
</protein>
<evidence type="ECO:0000313" key="1">
    <source>
        <dbReference type="EMBL" id="GGI84653.1"/>
    </source>
</evidence>
<reference evidence="1" key="2">
    <citation type="journal article" date="2014" name="Int. J. Syst. Evol. Microbiol.">
        <title>Complete genome sequence of Corynebacterium casei LMG S-19264T (=DSM 44701T), isolated from a smear-ripened cheese.</title>
        <authorList>
            <consortium name="US DOE Joint Genome Institute (JGI-PGF)"/>
            <person name="Walter F."/>
            <person name="Albersmeier A."/>
            <person name="Kalinowski J."/>
            <person name="Ruckert C."/>
        </authorList>
    </citation>
    <scope>NUCLEOTIDE SEQUENCE</scope>
    <source>
        <strain evidence="1">CGMCC 1.8885</strain>
    </source>
</reference>
<evidence type="ECO:0000313" key="3">
    <source>
        <dbReference type="Proteomes" id="UP000630135"/>
    </source>
</evidence>
<evidence type="ECO:0000313" key="4">
    <source>
        <dbReference type="Proteomes" id="UP000652720"/>
    </source>
</evidence>
<keyword evidence="3" id="KW-1185">Reference proteome</keyword>
<reference evidence="3" key="3">
    <citation type="journal article" date="2019" name="Int. J. Syst. Evol. Microbiol.">
        <title>The Global Catalogue of Microorganisms (GCM) 10K type strain sequencing project: providing services to taxonomists for standard genome sequencing and annotation.</title>
        <authorList>
            <consortium name="The Broad Institute Genomics Platform"/>
            <consortium name="The Broad Institute Genome Sequencing Center for Infectious Disease"/>
            <person name="Wu L."/>
            <person name="Ma J."/>
        </authorList>
    </citation>
    <scope>NUCLEOTIDE SEQUENCE [LARGE SCALE GENOMIC DNA]</scope>
    <source>
        <strain evidence="3">CGMCC 1.8884</strain>
    </source>
</reference>
<dbReference type="Proteomes" id="UP000652720">
    <property type="component" value="Unassembled WGS sequence"/>
</dbReference>
<evidence type="ECO:0000313" key="2">
    <source>
        <dbReference type="EMBL" id="GGP29870.1"/>
    </source>
</evidence>
<dbReference type="EMBL" id="BMMA01000017">
    <property type="protein sequence ID" value="GGI84653.1"/>
    <property type="molecule type" value="Genomic_DNA"/>
</dbReference>
<name>A0AAV4K7N2_9DEIO</name>
<dbReference type="Proteomes" id="UP000630135">
    <property type="component" value="Unassembled WGS sequence"/>
</dbReference>
<evidence type="ECO:0008006" key="5">
    <source>
        <dbReference type="Google" id="ProtNLM"/>
    </source>
</evidence>
<proteinExistence type="predicted"/>
<reference evidence="2" key="1">
    <citation type="journal article" date="2014" name="Int. J. Syst. Evol. Microbiol.">
        <title>Complete genome of a new Firmicutes species belonging to the dominant human colonic microbiota ('Ruminococcus bicirculans') reveals two chromosomes and a selective capacity to utilize plant glucans.</title>
        <authorList>
            <consortium name="NISC Comparative Sequencing Program"/>
            <person name="Wegmann U."/>
            <person name="Louis P."/>
            <person name="Goesmann A."/>
            <person name="Henrissat B."/>
            <person name="Duncan S.H."/>
            <person name="Flint H.J."/>
        </authorList>
    </citation>
    <scope>NUCLEOTIDE SEQUENCE</scope>
    <source>
        <strain evidence="2">CGMCC 1.8884</strain>
    </source>
</reference>
<organism evidence="1 4">
    <name type="scientific">Deinococcus wulumuqiensis</name>
    <dbReference type="NCBI Taxonomy" id="980427"/>
    <lineage>
        <taxon>Bacteria</taxon>
        <taxon>Thermotogati</taxon>
        <taxon>Deinococcota</taxon>
        <taxon>Deinococci</taxon>
        <taxon>Deinococcales</taxon>
        <taxon>Deinococcaceae</taxon>
        <taxon>Deinococcus</taxon>
    </lineage>
</organism>
<sequence>MLPIGAVQTQQNLPWWEMHDEQRDEKAHVQLVIPESAVCPPFFSLWGTDTGHMGTQVVMIDAPRGNHRQEDIDEPLERVDAEVTGVRFEVPGEYGSLLDSGFCGLHTFRRPRTVSPIKLDGADCWFLPSGTTSNRSCHLLRARRIRIVKL</sequence>
<reference evidence="1" key="4">
    <citation type="submission" date="2023-08" db="EMBL/GenBank/DDBJ databases">
        <authorList>
            <person name="Sun Q."/>
            <person name="Zhou Y."/>
        </authorList>
    </citation>
    <scope>NUCLEOTIDE SEQUENCE</scope>
    <source>
        <strain evidence="2">CGMCC 1.8884</strain>
        <strain evidence="1">CGMCC 1.8885</strain>
    </source>
</reference>